<proteinExistence type="predicted"/>
<dbReference type="PRINTS" id="PR00121">
    <property type="entry name" value="NAKATPASE"/>
</dbReference>
<dbReference type="SUPFAM" id="SSF81665">
    <property type="entry name" value="Calcium ATPase, transmembrane domain M"/>
    <property type="match status" value="1"/>
</dbReference>
<keyword evidence="3" id="KW-0472">Membrane</keyword>
<evidence type="ECO:0000313" key="6">
    <source>
        <dbReference type="Proteomes" id="UP000887116"/>
    </source>
</evidence>
<keyword evidence="3" id="KW-0812">Transmembrane</keyword>
<dbReference type="GO" id="GO:0005886">
    <property type="term" value="C:plasma membrane"/>
    <property type="evidence" value="ECO:0007669"/>
    <property type="project" value="UniProtKB-SubCell"/>
</dbReference>
<accession>A0A8X6L4F2</accession>
<dbReference type="EMBL" id="BMAO01034371">
    <property type="protein sequence ID" value="GFQ96109.1"/>
    <property type="molecule type" value="Genomic_DNA"/>
</dbReference>
<evidence type="ECO:0000313" key="5">
    <source>
        <dbReference type="EMBL" id="GFQ96109.1"/>
    </source>
</evidence>
<dbReference type="GO" id="GO:0005391">
    <property type="term" value="F:P-type sodium:potassium-exchanging transporter activity"/>
    <property type="evidence" value="ECO:0007669"/>
    <property type="project" value="TreeGrafter"/>
</dbReference>
<comment type="subcellular location">
    <subcellularLocation>
        <location evidence="1">Cell membrane</location>
        <topology evidence="1">Multi-pass membrane protein</topology>
    </subcellularLocation>
</comment>
<feature type="domain" description="Cation-transporting P-type ATPase C-terminal" evidence="4">
    <location>
        <begin position="18"/>
        <end position="181"/>
    </location>
</feature>
<comment type="caution">
    <text evidence="5">The sequence shown here is derived from an EMBL/GenBank/DDBJ whole genome shotgun (WGS) entry which is preliminary data.</text>
</comment>
<feature type="transmembrane region" description="Helical" evidence="3">
    <location>
        <begin position="127"/>
        <end position="146"/>
    </location>
</feature>
<reference evidence="5" key="1">
    <citation type="submission" date="2020-07" db="EMBL/GenBank/DDBJ databases">
        <title>Multicomponent nature underlies the extraordinary mechanical properties of spider dragline silk.</title>
        <authorList>
            <person name="Kono N."/>
            <person name="Nakamura H."/>
            <person name="Mori M."/>
            <person name="Yoshida Y."/>
            <person name="Ohtoshi R."/>
            <person name="Malay A.D."/>
            <person name="Moran D.A.P."/>
            <person name="Tomita M."/>
            <person name="Numata K."/>
            <person name="Arakawa K."/>
        </authorList>
    </citation>
    <scope>NUCLEOTIDE SEQUENCE</scope>
</reference>
<keyword evidence="3" id="KW-1133">Transmembrane helix</keyword>
<evidence type="ECO:0000256" key="1">
    <source>
        <dbReference type="ARBA" id="ARBA00004651"/>
    </source>
</evidence>
<name>A0A8X6L4F2_TRICU</name>
<organism evidence="5 6">
    <name type="scientific">Trichonephila clavata</name>
    <name type="common">Joro spider</name>
    <name type="synonym">Nephila clavata</name>
    <dbReference type="NCBI Taxonomy" id="2740835"/>
    <lineage>
        <taxon>Eukaryota</taxon>
        <taxon>Metazoa</taxon>
        <taxon>Ecdysozoa</taxon>
        <taxon>Arthropoda</taxon>
        <taxon>Chelicerata</taxon>
        <taxon>Arachnida</taxon>
        <taxon>Araneae</taxon>
        <taxon>Araneomorphae</taxon>
        <taxon>Entelegynae</taxon>
        <taxon>Araneoidea</taxon>
        <taxon>Nephilidae</taxon>
        <taxon>Trichonephila</taxon>
    </lineage>
</organism>
<keyword evidence="2" id="KW-1003">Cell membrane</keyword>
<evidence type="ECO:0000259" key="4">
    <source>
        <dbReference type="Pfam" id="PF00689"/>
    </source>
</evidence>
<protein>
    <recommendedName>
        <fullName evidence="4">Cation-transporting P-type ATPase C-terminal domain-containing protein</fullName>
    </recommendedName>
</protein>
<dbReference type="GO" id="GO:0030007">
    <property type="term" value="P:intracellular potassium ion homeostasis"/>
    <property type="evidence" value="ECO:0007669"/>
    <property type="project" value="TreeGrafter"/>
</dbReference>
<gene>
    <name evidence="5" type="primary">ATP1A4</name>
    <name evidence="5" type="ORF">TNCT_586641</name>
</gene>
<dbReference type="OrthoDB" id="6433868at2759"/>
<dbReference type="InterPro" id="IPR023298">
    <property type="entry name" value="ATPase_P-typ_TM_dom_sf"/>
</dbReference>
<dbReference type="InterPro" id="IPR006068">
    <property type="entry name" value="ATPase_P-typ_cation-transptr_C"/>
</dbReference>
<evidence type="ECO:0000256" key="3">
    <source>
        <dbReference type="SAM" id="Phobius"/>
    </source>
</evidence>
<dbReference type="Gene3D" id="1.20.1110.10">
    <property type="entry name" value="Calcium-transporting ATPase, transmembrane domain"/>
    <property type="match status" value="1"/>
</dbReference>
<feature type="transmembrane region" description="Helical" evidence="3">
    <location>
        <begin position="89"/>
        <end position="107"/>
    </location>
</feature>
<dbReference type="InterPro" id="IPR050510">
    <property type="entry name" value="Cation_transp_ATPase_P-type"/>
</dbReference>
<dbReference type="GO" id="GO:1990573">
    <property type="term" value="P:potassium ion import across plasma membrane"/>
    <property type="evidence" value="ECO:0007669"/>
    <property type="project" value="TreeGrafter"/>
</dbReference>
<dbReference type="Pfam" id="PF00689">
    <property type="entry name" value="Cation_ATPase_C"/>
    <property type="match status" value="1"/>
</dbReference>
<dbReference type="PANTHER" id="PTHR43294">
    <property type="entry name" value="SODIUM/POTASSIUM-TRANSPORTING ATPASE SUBUNIT ALPHA"/>
    <property type="match status" value="1"/>
</dbReference>
<dbReference type="Proteomes" id="UP000887116">
    <property type="component" value="Unassembled WGS sequence"/>
</dbReference>
<keyword evidence="6" id="KW-1185">Reference proteome</keyword>
<dbReference type="GO" id="GO:0006883">
    <property type="term" value="P:intracellular sodium ion homeostasis"/>
    <property type="evidence" value="ECO:0007669"/>
    <property type="project" value="TreeGrafter"/>
</dbReference>
<dbReference type="GO" id="GO:0036376">
    <property type="term" value="P:sodium ion export across plasma membrane"/>
    <property type="evidence" value="ECO:0007669"/>
    <property type="project" value="TreeGrafter"/>
</dbReference>
<dbReference type="GO" id="GO:1902600">
    <property type="term" value="P:proton transmembrane transport"/>
    <property type="evidence" value="ECO:0007669"/>
    <property type="project" value="TreeGrafter"/>
</dbReference>
<feature type="transmembrane region" description="Helical" evidence="3">
    <location>
        <begin position="158"/>
        <end position="174"/>
    </location>
</feature>
<sequence length="196" mass="23096">MYRSPSLMKKENVIDFKFVHKLLHKSCCCLGVMVSAAGIYTYFIIMAENGFMPQDLMGIRKAWYSRAVNDLKDSYNQEWTYFDRIELEYCSQTGFFVTVVVVQMFTLMGHKTSRESLWAHGLRNDILVASIFISILLAMFYCYTPGIRVFLHTYPLKFIWWLPGIPFGVFLFAYDEVRNFIIRHSADESWFARETY</sequence>
<feature type="transmembrane region" description="Helical" evidence="3">
    <location>
        <begin position="27"/>
        <end position="47"/>
    </location>
</feature>
<dbReference type="FunFam" id="1.20.1110.10:FF:000095">
    <property type="entry name" value="Sodium/potassium-transporting ATPase subunit alpha-1"/>
    <property type="match status" value="1"/>
</dbReference>
<dbReference type="PANTHER" id="PTHR43294:SF21">
    <property type="entry name" value="CATION TRANSPORTING ATPASE"/>
    <property type="match status" value="1"/>
</dbReference>
<evidence type="ECO:0000256" key="2">
    <source>
        <dbReference type="ARBA" id="ARBA00022475"/>
    </source>
</evidence>
<dbReference type="AlphaFoldDB" id="A0A8X6L4F2"/>